<dbReference type="Gene3D" id="1.10.110.10">
    <property type="entry name" value="Plant lipid-transfer and hydrophobic proteins"/>
    <property type="match status" value="1"/>
</dbReference>
<gene>
    <name evidence="5" type="ORF">SAY87_024408</name>
</gene>
<keyword evidence="2" id="KW-0732">Signal</keyword>
<dbReference type="AlphaFoldDB" id="A0AAN7GEC5"/>
<organism evidence="5 6">
    <name type="scientific">Trapa incisa</name>
    <dbReference type="NCBI Taxonomy" id="236973"/>
    <lineage>
        <taxon>Eukaryota</taxon>
        <taxon>Viridiplantae</taxon>
        <taxon>Streptophyta</taxon>
        <taxon>Embryophyta</taxon>
        <taxon>Tracheophyta</taxon>
        <taxon>Spermatophyta</taxon>
        <taxon>Magnoliopsida</taxon>
        <taxon>eudicotyledons</taxon>
        <taxon>Gunneridae</taxon>
        <taxon>Pentapetalae</taxon>
        <taxon>rosids</taxon>
        <taxon>malvids</taxon>
        <taxon>Myrtales</taxon>
        <taxon>Lythraceae</taxon>
        <taxon>Trapa</taxon>
    </lineage>
</organism>
<proteinExistence type="inferred from homology"/>
<keyword evidence="6" id="KW-1185">Reference proteome</keyword>
<accession>A0AAN7GEC5</accession>
<dbReference type="InterPro" id="IPR036312">
    <property type="entry name" value="Bifun_inhib/LTP/seed_sf"/>
</dbReference>
<comment type="similarity">
    <text evidence="1">Belongs to the plant LTP family. PEARLI1 subfamily.</text>
</comment>
<evidence type="ECO:0000256" key="2">
    <source>
        <dbReference type="ARBA" id="ARBA00022729"/>
    </source>
</evidence>
<evidence type="ECO:0000259" key="4">
    <source>
        <dbReference type="SMART" id="SM00499"/>
    </source>
</evidence>
<sequence>MYQLQFRAHTCGTWSFWNMDKSHTIKELRENKIDPQIDSLLKNGIKDHSSGLLAFFLTLNILFFTFTNARGSCPTPKPKPKPQPKTTPTPSPFTSGSCPRDALKLGVCADVLGGLLNVTVGTPPKLPCCSLLDGLVDLEAAVCLCTAIKANILGINLNIPVSLSLLLNVCDKKVPKGFQCAVIYF</sequence>
<evidence type="ECO:0000313" key="6">
    <source>
        <dbReference type="Proteomes" id="UP001345219"/>
    </source>
</evidence>
<dbReference type="SMART" id="SM00499">
    <property type="entry name" value="AAI"/>
    <property type="match status" value="1"/>
</dbReference>
<feature type="domain" description="Bifunctional inhibitor/plant lipid transfer protein/seed storage helical" evidence="4">
    <location>
        <begin position="98"/>
        <end position="180"/>
    </location>
</feature>
<dbReference type="CDD" id="cd01958">
    <property type="entry name" value="HPS_like"/>
    <property type="match status" value="1"/>
</dbReference>
<evidence type="ECO:0000256" key="1">
    <source>
        <dbReference type="ARBA" id="ARBA00008965"/>
    </source>
</evidence>
<dbReference type="Proteomes" id="UP001345219">
    <property type="component" value="Chromosome 19"/>
</dbReference>
<evidence type="ECO:0000256" key="3">
    <source>
        <dbReference type="SAM" id="MobiDB-lite"/>
    </source>
</evidence>
<reference evidence="5 6" key="1">
    <citation type="journal article" date="2023" name="Hortic Res">
        <title>Pangenome of water caltrop reveals structural variations and asymmetric subgenome divergence after allopolyploidization.</title>
        <authorList>
            <person name="Zhang X."/>
            <person name="Chen Y."/>
            <person name="Wang L."/>
            <person name="Yuan Y."/>
            <person name="Fang M."/>
            <person name="Shi L."/>
            <person name="Lu R."/>
            <person name="Comes H.P."/>
            <person name="Ma Y."/>
            <person name="Chen Y."/>
            <person name="Huang G."/>
            <person name="Zhou Y."/>
            <person name="Zheng Z."/>
            <person name="Qiu Y."/>
        </authorList>
    </citation>
    <scope>NUCLEOTIDE SEQUENCE [LARGE SCALE GENOMIC DNA]</scope>
    <source>
        <tissue evidence="5">Roots</tissue>
    </source>
</reference>
<evidence type="ECO:0000313" key="5">
    <source>
        <dbReference type="EMBL" id="KAK4740820.1"/>
    </source>
</evidence>
<dbReference type="FunFam" id="1.10.110.10:FF:000003">
    <property type="entry name" value="pEARLI1-like lipid transfer protein 1"/>
    <property type="match status" value="1"/>
</dbReference>
<dbReference type="EMBL" id="JAXIOK010000024">
    <property type="protein sequence ID" value="KAK4740820.1"/>
    <property type="molecule type" value="Genomic_DNA"/>
</dbReference>
<protein>
    <recommendedName>
        <fullName evidence="4">Bifunctional inhibitor/plant lipid transfer protein/seed storage helical domain-containing protein</fullName>
    </recommendedName>
</protein>
<dbReference type="InterPro" id="IPR027923">
    <property type="entry name" value="Hydrophob_seed_dom"/>
</dbReference>
<dbReference type="InterPro" id="IPR016140">
    <property type="entry name" value="Bifunc_inhib/LTP/seed_store"/>
</dbReference>
<dbReference type="InterPro" id="IPR051636">
    <property type="entry name" value="Plant_LTP/defense-related"/>
</dbReference>
<feature type="compositionally biased region" description="Pro residues" evidence="3">
    <location>
        <begin position="75"/>
        <end position="91"/>
    </location>
</feature>
<dbReference type="SUPFAM" id="SSF47699">
    <property type="entry name" value="Bifunctional inhibitor/lipid-transfer protein/seed storage 2S albumin"/>
    <property type="match status" value="1"/>
</dbReference>
<feature type="region of interest" description="Disordered" evidence="3">
    <location>
        <begin position="73"/>
        <end position="97"/>
    </location>
</feature>
<dbReference type="Pfam" id="PF14547">
    <property type="entry name" value="Hydrophob_seed"/>
    <property type="match status" value="1"/>
</dbReference>
<dbReference type="PANTHER" id="PTHR31731">
    <property type="match status" value="1"/>
</dbReference>
<name>A0AAN7GEC5_9MYRT</name>
<comment type="caution">
    <text evidence="5">The sequence shown here is derived from an EMBL/GenBank/DDBJ whole genome shotgun (WGS) entry which is preliminary data.</text>
</comment>